<dbReference type="GO" id="GO:0005524">
    <property type="term" value="F:ATP binding"/>
    <property type="evidence" value="ECO:0007669"/>
    <property type="project" value="UniProtKB-KW"/>
</dbReference>
<sequence length="366" mass="38919">MIAYVINPGSSTTRLALAEISAPEAAALAGQLRLTLTRAEVQHAEPLDAGTPPDEQLLTVLTSLRDLLREWPAPDAVVARGGLIGQVEAGTYRVTPQLAAHTLASQTGEYTARIGASLALALAADYNVPAFIVDPPSVDELIPEARVSGVPELERTGRFHALNARLVARRAAFEVGRRLEDARVVVAHLGAGVSVTAFDQGRAIDTSGIVLDEGPFSANRAGTLPLRGLLDLAYSIPRPELEQRLKYQSGFRGLTGTADLRELERREQTDPAVRLVADAFAHQVAKALGAYSAALPGRPHAVAISGGIARWVRLVDRIERRVAWMAPLTVIPGELELEALAEGAGRVLLGLEAPHDWTAPSPDVSS</sequence>
<proteinExistence type="inferred from homology"/>
<evidence type="ECO:0000256" key="4">
    <source>
        <dbReference type="ARBA" id="ARBA00022679"/>
    </source>
</evidence>
<dbReference type="EC" id="2.7.2.7" evidence="9"/>
<keyword evidence="3 9" id="KW-0963">Cytoplasm</keyword>
<reference evidence="11" key="1">
    <citation type="submission" date="2024-06" db="EMBL/GenBank/DDBJ databases">
        <title>Draft Genome Sequence of Deinococcus sonorensis Type Strain KR-87, a Biofilm Producing Representative of the Genus Deinococcus.</title>
        <authorList>
            <person name="Boren L.S."/>
            <person name="Grosso R.A."/>
            <person name="Hugenberg-Cox A.N."/>
            <person name="Hill J.T.E."/>
            <person name="Albert C.M."/>
            <person name="Tuohy J.M."/>
        </authorList>
    </citation>
    <scope>NUCLEOTIDE SEQUENCE</scope>
    <source>
        <strain evidence="11">KR-87</strain>
    </source>
</reference>
<organism evidence="11">
    <name type="scientific">Deinococcus sonorensis KR-87</name>
    <dbReference type="NCBI Taxonomy" id="694439"/>
    <lineage>
        <taxon>Bacteria</taxon>
        <taxon>Thermotogati</taxon>
        <taxon>Deinococcota</taxon>
        <taxon>Deinococci</taxon>
        <taxon>Deinococcales</taxon>
        <taxon>Deinococcaceae</taxon>
        <taxon>Deinococcus</taxon>
    </lineage>
</organism>
<keyword evidence="5 9" id="KW-0547">Nucleotide-binding</keyword>
<dbReference type="InterPro" id="IPR023865">
    <property type="entry name" value="Aliphatic_acid_kinase_CS"/>
</dbReference>
<dbReference type="PRINTS" id="PR00471">
    <property type="entry name" value="ACETATEKNASE"/>
</dbReference>
<evidence type="ECO:0000256" key="5">
    <source>
        <dbReference type="ARBA" id="ARBA00022741"/>
    </source>
</evidence>
<dbReference type="NCBIfam" id="NF002834">
    <property type="entry name" value="PRK03011.1-5"/>
    <property type="match status" value="1"/>
</dbReference>
<evidence type="ECO:0000256" key="10">
    <source>
        <dbReference type="RuleBase" id="RU003835"/>
    </source>
</evidence>
<dbReference type="Gene3D" id="3.30.420.40">
    <property type="match status" value="2"/>
</dbReference>
<dbReference type="GO" id="GO:0006083">
    <property type="term" value="P:acetate metabolic process"/>
    <property type="evidence" value="ECO:0007669"/>
    <property type="project" value="TreeGrafter"/>
</dbReference>
<dbReference type="PIRSF" id="PIRSF036458">
    <property type="entry name" value="Butyrate_kin"/>
    <property type="match status" value="1"/>
</dbReference>
<evidence type="ECO:0000256" key="2">
    <source>
        <dbReference type="ARBA" id="ARBA00008748"/>
    </source>
</evidence>
<dbReference type="CDD" id="cd24011">
    <property type="entry name" value="ASKHA_NBD_BK"/>
    <property type="match status" value="1"/>
</dbReference>
<dbReference type="SUPFAM" id="SSF53067">
    <property type="entry name" value="Actin-like ATPase domain"/>
    <property type="match status" value="2"/>
</dbReference>
<evidence type="ECO:0000256" key="1">
    <source>
        <dbReference type="ARBA" id="ARBA00004496"/>
    </source>
</evidence>
<dbReference type="KEGG" id="dsc:ABOD76_18240"/>
<dbReference type="PANTHER" id="PTHR21060">
    <property type="entry name" value="ACETATE KINASE"/>
    <property type="match status" value="1"/>
</dbReference>
<dbReference type="GO" id="GO:0047761">
    <property type="term" value="F:butyrate kinase activity"/>
    <property type="evidence" value="ECO:0007669"/>
    <property type="project" value="UniProtKB-UniRule"/>
</dbReference>
<evidence type="ECO:0000256" key="8">
    <source>
        <dbReference type="ARBA" id="ARBA00048596"/>
    </source>
</evidence>
<dbReference type="InterPro" id="IPR043129">
    <property type="entry name" value="ATPase_NBD"/>
</dbReference>
<keyword evidence="7 9" id="KW-0067">ATP-binding</keyword>
<dbReference type="RefSeq" id="WP_350243390.1">
    <property type="nucleotide sequence ID" value="NZ_CP158299.1"/>
</dbReference>
<evidence type="ECO:0000256" key="6">
    <source>
        <dbReference type="ARBA" id="ARBA00022777"/>
    </source>
</evidence>
<dbReference type="PANTHER" id="PTHR21060:SF20">
    <property type="entry name" value="BUTYRATE KINASE 1-RELATED"/>
    <property type="match status" value="1"/>
</dbReference>
<keyword evidence="4 9" id="KW-0808">Transferase</keyword>
<dbReference type="Pfam" id="PF00871">
    <property type="entry name" value="Acetate_kinase"/>
    <property type="match status" value="1"/>
</dbReference>
<gene>
    <name evidence="9" type="primary">buk</name>
    <name evidence="11" type="ORF">ABOD76_18240</name>
</gene>
<dbReference type="GO" id="GO:0008776">
    <property type="term" value="F:acetate kinase activity"/>
    <property type="evidence" value="ECO:0007669"/>
    <property type="project" value="TreeGrafter"/>
</dbReference>
<dbReference type="InterPro" id="IPR000890">
    <property type="entry name" value="Aliphatic_acid_kin_short-chain"/>
</dbReference>
<dbReference type="GO" id="GO:0005737">
    <property type="term" value="C:cytoplasm"/>
    <property type="evidence" value="ECO:0007669"/>
    <property type="project" value="UniProtKB-SubCell"/>
</dbReference>
<dbReference type="HAMAP" id="MF_00542">
    <property type="entry name" value="Butyrate_kinase"/>
    <property type="match status" value="1"/>
</dbReference>
<dbReference type="InterPro" id="IPR011245">
    <property type="entry name" value="Butyrate_kin"/>
</dbReference>
<evidence type="ECO:0000256" key="7">
    <source>
        <dbReference type="ARBA" id="ARBA00022840"/>
    </source>
</evidence>
<comment type="subcellular location">
    <subcellularLocation>
        <location evidence="1 9">Cytoplasm</location>
    </subcellularLocation>
</comment>
<evidence type="ECO:0000313" key="11">
    <source>
        <dbReference type="EMBL" id="XBV85353.1"/>
    </source>
</evidence>
<dbReference type="AlphaFoldDB" id="A0AAU7UAD9"/>
<dbReference type="PROSITE" id="PS01076">
    <property type="entry name" value="ACETATE_KINASE_2"/>
    <property type="match status" value="1"/>
</dbReference>
<protein>
    <recommendedName>
        <fullName evidence="9">Probable butyrate kinase</fullName>
        <shortName evidence="9">BK</shortName>
        <ecNumber evidence="9">2.7.2.7</ecNumber>
    </recommendedName>
    <alternativeName>
        <fullName evidence="9">Branched-chain carboxylic acid kinase</fullName>
    </alternativeName>
</protein>
<evidence type="ECO:0000256" key="9">
    <source>
        <dbReference type="HAMAP-Rule" id="MF_00542"/>
    </source>
</evidence>
<dbReference type="EMBL" id="CP158299">
    <property type="protein sequence ID" value="XBV85353.1"/>
    <property type="molecule type" value="Genomic_DNA"/>
</dbReference>
<comment type="catalytic activity">
    <reaction evidence="8 9">
        <text>butanoate + ATP = butanoyl phosphate + ADP</text>
        <dbReference type="Rhea" id="RHEA:13585"/>
        <dbReference type="ChEBI" id="CHEBI:17968"/>
        <dbReference type="ChEBI" id="CHEBI:30616"/>
        <dbReference type="ChEBI" id="CHEBI:58079"/>
        <dbReference type="ChEBI" id="CHEBI:456216"/>
        <dbReference type="EC" id="2.7.2.7"/>
    </reaction>
</comment>
<name>A0AAU7UAD9_9DEIO</name>
<accession>A0AAU7UAD9</accession>
<evidence type="ECO:0000256" key="3">
    <source>
        <dbReference type="ARBA" id="ARBA00022490"/>
    </source>
</evidence>
<keyword evidence="6 9" id="KW-0418">Kinase</keyword>
<comment type="similarity">
    <text evidence="2 9 10">Belongs to the acetokinase family.</text>
</comment>